<protein>
    <submittedName>
        <fullName evidence="2">Uncharacterized protein</fullName>
    </submittedName>
</protein>
<organism evidence="2 3">
    <name type="scientific">Putridiphycobacter roseus</name>
    <dbReference type="NCBI Taxonomy" id="2219161"/>
    <lineage>
        <taxon>Bacteria</taxon>
        <taxon>Pseudomonadati</taxon>
        <taxon>Bacteroidota</taxon>
        <taxon>Flavobacteriia</taxon>
        <taxon>Flavobacteriales</taxon>
        <taxon>Crocinitomicaceae</taxon>
        <taxon>Putridiphycobacter</taxon>
    </lineage>
</organism>
<keyword evidence="1" id="KW-1133">Transmembrane helix</keyword>
<evidence type="ECO:0000313" key="3">
    <source>
        <dbReference type="Proteomes" id="UP000249248"/>
    </source>
</evidence>
<dbReference type="Proteomes" id="UP000249248">
    <property type="component" value="Unassembled WGS sequence"/>
</dbReference>
<keyword evidence="3" id="KW-1185">Reference proteome</keyword>
<feature type="transmembrane region" description="Helical" evidence="1">
    <location>
        <begin position="26"/>
        <end position="44"/>
    </location>
</feature>
<reference evidence="2 3" key="1">
    <citation type="submission" date="2018-06" db="EMBL/GenBank/DDBJ databases">
        <title>The draft genome sequence of Crocinitomix sp. SM1701.</title>
        <authorList>
            <person name="Zhang X."/>
        </authorList>
    </citation>
    <scope>NUCLEOTIDE SEQUENCE [LARGE SCALE GENOMIC DNA]</scope>
    <source>
        <strain evidence="2 3">SM1701</strain>
    </source>
</reference>
<comment type="caution">
    <text evidence="2">The sequence shown here is derived from an EMBL/GenBank/DDBJ whole genome shotgun (WGS) entry which is preliminary data.</text>
</comment>
<name>A0A2W1MWV5_9FLAO</name>
<proteinExistence type="predicted"/>
<accession>A0A2W1MWV5</accession>
<evidence type="ECO:0000313" key="2">
    <source>
        <dbReference type="EMBL" id="PZE16609.1"/>
    </source>
</evidence>
<evidence type="ECO:0000256" key="1">
    <source>
        <dbReference type="SAM" id="Phobius"/>
    </source>
</evidence>
<keyword evidence="1" id="KW-0472">Membrane</keyword>
<dbReference type="EMBL" id="QKSB01000007">
    <property type="protein sequence ID" value="PZE16609.1"/>
    <property type="molecule type" value="Genomic_DNA"/>
</dbReference>
<dbReference type="AlphaFoldDB" id="A0A2W1MWV5"/>
<keyword evidence="1" id="KW-0812">Transmembrane</keyword>
<dbReference type="RefSeq" id="WP_111063625.1">
    <property type="nucleotide sequence ID" value="NZ_JBHUCU010000017.1"/>
</dbReference>
<sequence>MSSDSEKPKVNLKQHQRFRREVPWGLIRKLVIVAVLIGLTYYLIDNLPATQQVNAESFEIEIE</sequence>
<gene>
    <name evidence="2" type="ORF">DNU06_12200</name>
</gene>